<evidence type="ECO:0000313" key="12">
    <source>
        <dbReference type="EMBL" id="EDM81217.1"/>
    </source>
</evidence>
<dbReference type="STRING" id="391625.PPSIR1_30415"/>
<dbReference type="CDD" id="cd00833">
    <property type="entry name" value="PKS"/>
    <property type="match status" value="2"/>
</dbReference>
<dbReference type="SMART" id="SM00826">
    <property type="entry name" value="PKS_DH"/>
    <property type="match status" value="1"/>
</dbReference>
<dbReference type="InterPro" id="IPR016039">
    <property type="entry name" value="Thiolase-like"/>
</dbReference>
<dbReference type="eggNOG" id="COG3321">
    <property type="taxonomic scope" value="Bacteria"/>
</dbReference>
<dbReference type="InterPro" id="IPR013968">
    <property type="entry name" value="PKS_KR"/>
</dbReference>
<feature type="domain" description="Ketosynthase family 3 (KS3)" evidence="10">
    <location>
        <begin position="27"/>
        <end position="465"/>
    </location>
</feature>
<dbReference type="Pfam" id="PF22336">
    <property type="entry name" value="RhiE-like_linker"/>
    <property type="match status" value="1"/>
</dbReference>
<dbReference type="InterPro" id="IPR032821">
    <property type="entry name" value="PKS_assoc"/>
</dbReference>
<dbReference type="InterPro" id="IPR054514">
    <property type="entry name" value="RhiE-like_linker"/>
</dbReference>
<dbReference type="Gene3D" id="3.40.47.10">
    <property type="match status" value="2"/>
</dbReference>
<accession>A6FZ62</accession>
<dbReference type="InterPro" id="IPR050091">
    <property type="entry name" value="PKS_NRPS_Biosynth_Enz"/>
</dbReference>
<evidence type="ECO:0000313" key="13">
    <source>
        <dbReference type="Proteomes" id="UP000005801"/>
    </source>
</evidence>
<dbReference type="GO" id="GO:0071770">
    <property type="term" value="P:DIM/DIP cell wall layer assembly"/>
    <property type="evidence" value="ECO:0007669"/>
    <property type="project" value="TreeGrafter"/>
</dbReference>
<evidence type="ECO:0000256" key="7">
    <source>
        <dbReference type="ARBA" id="ARBA00022737"/>
    </source>
</evidence>
<evidence type="ECO:0000256" key="3">
    <source>
        <dbReference type="ARBA" id="ARBA00022450"/>
    </source>
</evidence>
<dbReference type="SMART" id="SM00823">
    <property type="entry name" value="PKS_PP"/>
    <property type="match status" value="2"/>
</dbReference>
<evidence type="ECO:0000256" key="5">
    <source>
        <dbReference type="ARBA" id="ARBA00022553"/>
    </source>
</evidence>
<dbReference type="InterPro" id="IPR001031">
    <property type="entry name" value="Thioesterase"/>
</dbReference>
<dbReference type="InterPro" id="IPR029058">
    <property type="entry name" value="AB_hydrolase_fold"/>
</dbReference>
<dbReference type="PROSITE" id="PS00012">
    <property type="entry name" value="PHOSPHOPANTETHEINE"/>
    <property type="match status" value="1"/>
</dbReference>
<feature type="domain" description="PKS/mFAS DH" evidence="11">
    <location>
        <begin position="618"/>
        <end position="868"/>
    </location>
</feature>
<keyword evidence="4" id="KW-0963">Cytoplasm</keyword>
<feature type="region of interest" description="C-terminal hotdog fold" evidence="8">
    <location>
        <begin position="739"/>
        <end position="868"/>
    </location>
</feature>
<dbReference type="GO" id="GO:0004312">
    <property type="term" value="F:fatty acid synthase activity"/>
    <property type="evidence" value="ECO:0007669"/>
    <property type="project" value="TreeGrafter"/>
</dbReference>
<dbReference type="SMART" id="SM01294">
    <property type="entry name" value="PKS_PP_betabranch"/>
    <property type="match status" value="1"/>
</dbReference>
<feature type="active site" description="Proton donor; for dehydratase activity" evidence="8">
    <location>
        <position position="791"/>
    </location>
</feature>
<evidence type="ECO:0000259" key="10">
    <source>
        <dbReference type="PROSITE" id="PS52004"/>
    </source>
</evidence>
<feature type="domain" description="Carrier" evidence="9">
    <location>
        <begin position="2040"/>
        <end position="2117"/>
    </location>
</feature>
<dbReference type="SUPFAM" id="SSF51735">
    <property type="entry name" value="NAD(P)-binding Rossmann-fold domains"/>
    <property type="match status" value="1"/>
</dbReference>
<comment type="subcellular location">
    <subcellularLocation>
        <location evidence="1">Cytoplasm</location>
    </subcellularLocation>
</comment>
<dbReference type="Gene3D" id="3.10.129.110">
    <property type="entry name" value="Polyketide synthase dehydratase"/>
    <property type="match status" value="1"/>
</dbReference>
<dbReference type="Pfam" id="PF02801">
    <property type="entry name" value="Ketoacyl-synt_C"/>
    <property type="match status" value="2"/>
</dbReference>
<dbReference type="GO" id="GO:0005737">
    <property type="term" value="C:cytoplasm"/>
    <property type="evidence" value="ECO:0007669"/>
    <property type="project" value="UniProtKB-SubCell"/>
</dbReference>
<dbReference type="Pfam" id="PF00550">
    <property type="entry name" value="PP-binding"/>
    <property type="match status" value="2"/>
</dbReference>
<dbReference type="Gene3D" id="1.10.1240.100">
    <property type="match status" value="2"/>
</dbReference>
<comment type="caution">
    <text evidence="12">The sequence shown here is derived from an EMBL/GenBank/DDBJ whole genome shotgun (WGS) entry which is preliminary data.</text>
</comment>
<feature type="active site" description="Proton acceptor; for dehydratase activity" evidence="8">
    <location>
        <position position="652"/>
    </location>
</feature>
<dbReference type="Gene3D" id="3.40.50.1820">
    <property type="entry name" value="alpha/beta hydrolase"/>
    <property type="match status" value="1"/>
</dbReference>
<dbReference type="Proteomes" id="UP000005801">
    <property type="component" value="Unassembled WGS sequence"/>
</dbReference>
<dbReference type="PROSITE" id="PS00606">
    <property type="entry name" value="KS3_1"/>
    <property type="match status" value="2"/>
</dbReference>
<dbReference type="Pfam" id="PF08659">
    <property type="entry name" value="KR"/>
    <property type="match status" value="1"/>
</dbReference>
<dbReference type="SUPFAM" id="SSF53901">
    <property type="entry name" value="Thiolase-like"/>
    <property type="match status" value="2"/>
</dbReference>
<dbReference type="PROSITE" id="PS50075">
    <property type="entry name" value="CARRIER"/>
    <property type="match status" value="2"/>
</dbReference>
<dbReference type="InterPro" id="IPR014031">
    <property type="entry name" value="Ketoacyl_synth_C"/>
</dbReference>
<dbReference type="InterPro" id="IPR036736">
    <property type="entry name" value="ACP-like_sf"/>
</dbReference>
<evidence type="ECO:0000256" key="2">
    <source>
        <dbReference type="ARBA" id="ARBA00004792"/>
    </source>
</evidence>
<dbReference type="SUPFAM" id="SSF47336">
    <property type="entry name" value="ACP-like"/>
    <property type="match status" value="2"/>
</dbReference>
<feature type="domain" description="Carrier" evidence="9">
    <location>
        <begin position="1343"/>
        <end position="1416"/>
    </location>
</feature>
<reference evidence="12 13" key="1">
    <citation type="submission" date="2007-06" db="EMBL/GenBank/DDBJ databases">
        <authorList>
            <person name="Shimkets L."/>
            <person name="Ferriera S."/>
            <person name="Johnson J."/>
            <person name="Kravitz S."/>
            <person name="Beeson K."/>
            <person name="Sutton G."/>
            <person name="Rogers Y.-H."/>
            <person name="Friedman R."/>
            <person name="Frazier M."/>
            <person name="Venter J.C."/>
        </authorList>
    </citation>
    <scope>NUCLEOTIDE SEQUENCE [LARGE SCALE GENOMIC DNA]</scope>
    <source>
        <strain evidence="12 13">SIR-1</strain>
    </source>
</reference>
<dbReference type="EMBL" id="ABCS01000005">
    <property type="protein sequence ID" value="EDM81217.1"/>
    <property type="molecule type" value="Genomic_DNA"/>
</dbReference>
<dbReference type="InterPro" id="IPR020807">
    <property type="entry name" value="PKS_DH"/>
</dbReference>
<dbReference type="InterPro" id="IPR009081">
    <property type="entry name" value="PP-bd_ACP"/>
</dbReference>
<organism evidence="12 13">
    <name type="scientific">Plesiocystis pacifica SIR-1</name>
    <dbReference type="NCBI Taxonomy" id="391625"/>
    <lineage>
        <taxon>Bacteria</taxon>
        <taxon>Pseudomonadati</taxon>
        <taxon>Myxococcota</taxon>
        <taxon>Polyangia</taxon>
        <taxon>Nannocystales</taxon>
        <taxon>Nannocystaceae</taxon>
        <taxon>Plesiocystis</taxon>
    </lineage>
</organism>
<dbReference type="PANTHER" id="PTHR43775:SF37">
    <property type="entry name" value="SI:DKEY-61P9.11"/>
    <property type="match status" value="1"/>
</dbReference>
<dbReference type="SMART" id="SM00825">
    <property type="entry name" value="PKS_KS"/>
    <property type="match status" value="2"/>
</dbReference>
<protein>
    <submittedName>
        <fullName evidence="12">Non-ribosomal peptide synthase/polyketide synthase Ta1</fullName>
    </submittedName>
</protein>
<keyword evidence="7" id="KW-0677">Repeat</keyword>
<feature type="domain" description="Ketosynthase family 3 (KS3)" evidence="10">
    <location>
        <begin position="1455"/>
        <end position="1865"/>
    </location>
</feature>
<dbReference type="InterPro" id="IPR020841">
    <property type="entry name" value="PKS_Beta-ketoAc_synthase_dom"/>
</dbReference>
<keyword evidence="3" id="KW-0596">Phosphopantetheine</keyword>
<comment type="pathway">
    <text evidence="2">Antibiotic biosynthesis.</text>
</comment>
<gene>
    <name evidence="12" type="ORF">PPSIR1_30415</name>
</gene>
<dbReference type="InterPro" id="IPR049900">
    <property type="entry name" value="PKS_mFAS_DH"/>
</dbReference>
<keyword evidence="6" id="KW-0808">Transferase</keyword>
<dbReference type="InterPro" id="IPR042104">
    <property type="entry name" value="PKS_dehydratase_sf"/>
</dbReference>
<dbReference type="InterPro" id="IPR018201">
    <property type="entry name" value="Ketoacyl_synth_AS"/>
</dbReference>
<dbReference type="Pfam" id="PF00109">
    <property type="entry name" value="ketoacyl-synt"/>
    <property type="match status" value="2"/>
</dbReference>
<dbReference type="Pfam" id="PF16197">
    <property type="entry name" value="KAsynt_C_assoc"/>
    <property type="match status" value="1"/>
</dbReference>
<dbReference type="GO" id="GO:0005886">
    <property type="term" value="C:plasma membrane"/>
    <property type="evidence" value="ECO:0007669"/>
    <property type="project" value="TreeGrafter"/>
</dbReference>
<dbReference type="Gene3D" id="3.40.50.720">
    <property type="entry name" value="NAD(P)-binding Rossmann-like Domain"/>
    <property type="match status" value="1"/>
</dbReference>
<dbReference type="SMART" id="SM00822">
    <property type="entry name" value="PKS_KR"/>
    <property type="match status" value="1"/>
</dbReference>
<dbReference type="InterPro" id="IPR020806">
    <property type="entry name" value="PKS_PP-bd"/>
</dbReference>
<dbReference type="SMART" id="SM00824">
    <property type="entry name" value="PKS_TE"/>
    <property type="match status" value="1"/>
</dbReference>
<feature type="region of interest" description="N-terminal hotdog fold" evidence="8">
    <location>
        <begin position="618"/>
        <end position="729"/>
    </location>
</feature>
<evidence type="ECO:0000256" key="1">
    <source>
        <dbReference type="ARBA" id="ARBA00004496"/>
    </source>
</evidence>
<dbReference type="InterPro" id="IPR057326">
    <property type="entry name" value="KR_dom"/>
</dbReference>
<evidence type="ECO:0000259" key="11">
    <source>
        <dbReference type="PROSITE" id="PS52019"/>
    </source>
</evidence>
<dbReference type="OrthoDB" id="9778690at2"/>
<dbReference type="Pfam" id="PF00975">
    <property type="entry name" value="Thioesterase"/>
    <property type="match status" value="1"/>
</dbReference>
<dbReference type="GO" id="GO:0006633">
    <property type="term" value="P:fatty acid biosynthetic process"/>
    <property type="evidence" value="ECO:0007669"/>
    <property type="project" value="InterPro"/>
</dbReference>
<dbReference type="Pfam" id="PF14765">
    <property type="entry name" value="PS-DH"/>
    <property type="match status" value="1"/>
</dbReference>
<evidence type="ECO:0000259" key="9">
    <source>
        <dbReference type="PROSITE" id="PS50075"/>
    </source>
</evidence>
<dbReference type="PROSITE" id="PS52019">
    <property type="entry name" value="PKS_MFAS_DH"/>
    <property type="match status" value="1"/>
</dbReference>
<dbReference type="SUPFAM" id="SSF53474">
    <property type="entry name" value="alpha/beta-Hydrolases"/>
    <property type="match status" value="1"/>
</dbReference>
<evidence type="ECO:0000256" key="6">
    <source>
        <dbReference type="ARBA" id="ARBA00022679"/>
    </source>
</evidence>
<dbReference type="GO" id="GO:0031177">
    <property type="term" value="F:phosphopantetheine binding"/>
    <property type="evidence" value="ECO:0007669"/>
    <property type="project" value="InterPro"/>
</dbReference>
<name>A6FZ62_9BACT</name>
<dbReference type="Gene3D" id="1.10.1200.10">
    <property type="entry name" value="ACP-like"/>
    <property type="match status" value="2"/>
</dbReference>
<dbReference type="InterPro" id="IPR006162">
    <property type="entry name" value="Ppantetheine_attach_site"/>
</dbReference>
<dbReference type="InterPro" id="IPR036291">
    <property type="entry name" value="NAD(P)-bd_dom_sf"/>
</dbReference>
<keyword evidence="5" id="KW-0597">Phosphoprotein</keyword>
<evidence type="ECO:0000256" key="4">
    <source>
        <dbReference type="ARBA" id="ARBA00022490"/>
    </source>
</evidence>
<dbReference type="GO" id="GO:0004315">
    <property type="term" value="F:3-oxoacyl-[acyl-carrier-protein] synthase activity"/>
    <property type="evidence" value="ECO:0007669"/>
    <property type="project" value="InterPro"/>
</dbReference>
<dbReference type="PANTHER" id="PTHR43775">
    <property type="entry name" value="FATTY ACID SYNTHASE"/>
    <property type="match status" value="1"/>
</dbReference>
<dbReference type="InterPro" id="IPR020802">
    <property type="entry name" value="TesA-like"/>
</dbReference>
<proteinExistence type="predicted"/>
<sequence length="2414" mass="254898">MTTTDKRARKRQILRTLLRSTLADLPADAVAIVGVAGRYPEAPTLDALWANLLAGRESISELPTDRFDWRRWLGERGEPGALYTARCGVLEDAECFDPMFFGIPPREAWTMDPQERVFLEVAWAAFEDAGLVPSRLAASEARVGVFVGAMNNGYTGLGANAWGRAQAGHADAGRGVGARSSFWSIANRLSYLCNFTGPSLAVDTACSASLTAIHLACESLRRGECELAVAGGVNLITHPLQLIGLCGMGMLSPSGRCSSFGAAADGFVDGEGAGAVVLRPLAQAIAARDPIWGVIRGSSINAGGKTSGYTVPNPRAQAACVRGALERAEVDPRSISYVEAHGTGTTLGDPIELAGLNAAFGRDADGEQPRRALASIKANLGHLESAAGVCGLTRILLQLRHETLAPAIHGDPPNPRVAFEGSSFELVRTAQAWTRPVLDGVEQPLRAGLSSFGAGGANAHLIVEELADPLAALEPELRPPHLLLLSAREPERLRVYAARMADALAQGGEAARELGRACHTLAVGREAMAERLVVVGEDADAMVAGLRAYADGREHPGLSVGRSLPTRERGPAPNRALHPEAELELRLVWARWWLVGGEVDWARGASTPGPRRMSLPTYPFARERYWIGEEALGKAEASSWMLGADDWRTQEHRIQGRALLPAAGLIALLLEGGGQLEELELLAPMVAGADGLALALNRGADGRVEIRSDDSSCATVHVRPELEGEAGRVDLQAIAARCGAPTHDDPYAAFAAAGIEYGPRFRLLQSLALGEGECLVDLDGAGEASWTALFDAAFQSVFALTQAEQLCVPRRVEAARCFAPAKFPARAHVRARAGRELCFDLTVCDGGGRVLGEVRGLELAVLGATRSREGRLTLGSTHAAVELPQPALGEAPRRILVLCPQAEMDDLGEALRATGPDREWVVEAAEPCLADAPEALDARVAAWLADGWWPELILDGTGALPKVEAGRAGVALLRVLGCLHARAAGASLRCLSWSRAAGDVRGLRALAPAFVSLRGEWSGFVGGAVVVHDALEPRALAERLWAEARALGGRDAAPLVELVEGHRMGPALAEIEDKTQPAEPVHSWLITGGLGGLGQTLARHLAATTPGVRLHLCGRSDLDAAGQAKLDALREAGAEVDYRACDLRDAAAVAEWVAHAQARGGVEGVLHCAGVLADGRLADQRASLETVVDVKRLGALNLDRATAQLPVRRFVLCASIAGVFGSPGQVAYAYANAFLDAFAHHREVLRVQGARSGSCCAIDWPALREGGMQPSAASRDRMRKALGLGELDAAGVAAAFDAALAGSHAQRVALVGDRERLRARLASPKVEPSPTPTPTPSKAGALDAARELVLGVMEEVLEVPAARVRLSDRFDQYGVDSISAVAMARALGRSLGAVPETLFLEYPVIDELAGALVEDFPEAFEAGVEAEAKVEPEPEVFVPAPTPSVTVERPRDEDDDAVAIIGMAGRFPGAPDIAAYWSLLREGNASITEVPADRWDWREHGEGSRYGAFLDGVDRFDHALFGMGRVEAAALDPSERLMLELAWEAFEAAGYPRARREALGRRVGVYTGCMYRQYAELAGDARTRGLLSAGSNWSMANRVSWSFDLRGPSLALDNACASGLTALDLACQALARRDCALALVGAVNLSLSPHKHAALQLMGLSASGPTPRLFGGGDGFVAGEGAAALVLAPLKDARSRGDAILAIVRGSASSHGGRTAGFSVPDTAELAEVARRALDRAGLEPEGLDYLELAANGSAIADAVEQRALGRVFGGRERGLPVGSTKASIGHLEAASGLAQVIKVVEQLRRRTLAPSLPAGAAEAGSRLTRGFELVDAARPWAPSTDAPLRAGVQSLGAGGSNAFVILEAGEAPTDAAADEADRPQLLLFSAHDDERLRALVAATCARIDAEPPRLSDLAHTLRSARERLPERLAVVARGVDELLAGLRAWLAEPDARGGLPALARGRAEAVDPVFEGPEGEDFVRALVRNGRLAELARLWVRGVEAPVAADPSARLVALPAYPFAPTVCWLEPATPRAEKLAPVELGAVERGVSELLAELLELEVGRVGPERPFAELGLDSMLGSFLLAGIGQRFGVRLPLASLRELETVGALVERVRGGLSYVELEAPPKGLVELRAAGSQGSSLWIHGAPGFAFVFRDMPSLVPEGLSVHAVEARGLDGAEAPFANFDAQADHYLELLRSARPRGPYLVGGYSLGGVLAIEVASRLQALGEVVRGVVLFDTLPVDDASLGTGELEGRQWKRMVADMFLAEGRLPETVLDGVPPSLHASTLATALRAAGRTIVPKAQLYAHLRGALSVCEHHGEGLRRWAEGEAPRLRGVELLYFRAGLTTRGEPVDPDAAEARVAPWRACVDGPARVVDLPADHFELLAPGNHDRIQAELDALLRPQGSGALSLLS</sequence>
<dbReference type="InterPro" id="IPR049551">
    <property type="entry name" value="PKS_DH_C"/>
</dbReference>
<keyword evidence="13" id="KW-1185">Reference proteome</keyword>
<dbReference type="PROSITE" id="PS52004">
    <property type="entry name" value="KS3_2"/>
    <property type="match status" value="2"/>
</dbReference>
<dbReference type="RefSeq" id="WP_006969761.1">
    <property type="nucleotide sequence ID" value="NZ_ABCS01000005.1"/>
</dbReference>
<evidence type="ECO:0000256" key="8">
    <source>
        <dbReference type="PROSITE-ProRule" id="PRU01363"/>
    </source>
</evidence>
<dbReference type="InterPro" id="IPR014030">
    <property type="entry name" value="Ketoacyl_synth_N"/>
</dbReference>